<dbReference type="InterPro" id="IPR011051">
    <property type="entry name" value="RmlC_Cupin_sf"/>
</dbReference>
<dbReference type="InterPro" id="IPR014710">
    <property type="entry name" value="RmlC-like_jellyroll"/>
</dbReference>
<keyword evidence="3" id="KW-1185">Reference proteome</keyword>
<protein>
    <submittedName>
        <fullName evidence="2">Cupin domain-containing protein</fullName>
    </submittedName>
</protein>
<dbReference type="SUPFAM" id="SSF51182">
    <property type="entry name" value="RmlC-like cupins"/>
    <property type="match status" value="1"/>
</dbReference>
<dbReference type="AlphaFoldDB" id="A0A6P1MII3"/>
<sequence length="135" mass="15175">MERIELENISDFALGDENIAFAPYFIGKSYISLLNDNEIRIHNVTFEPGCRNNWHIHHGSGQILICVGGHGWYQETGKEARLLKSGDVVYIAPEIKHWHGAVKNEAFSHLALSVPIGSSSNEWCEAVTHEEYGKL</sequence>
<dbReference type="KEGG" id="amic:Ami3637_16170"/>
<accession>A0A6P1MII3</accession>
<dbReference type="Pfam" id="PF07883">
    <property type="entry name" value="Cupin_2"/>
    <property type="match status" value="1"/>
</dbReference>
<name>A0A6P1MII3_9FIRM</name>
<dbReference type="InterPro" id="IPR047263">
    <property type="entry name" value="HNL-like_cupin"/>
</dbReference>
<dbReference type="PANTHER" id="PTHR43698:SF1">
    <property type="entry name" value="BLL4564 PROTEIN"/>
    <property type="match status" value="1"/>
</dbReference>
<dbReference type="Gene3D" id="2.60.120.10">
    <property type="entry name" value="Jelly Rolls"/>
    <property type="match status" value="1"/>
</dbReference>
<dbReference type="Proteomes" id="UP000463883">
    <property type="component" value="Chromosome"/>
</dbReference>
<organism evidence="2 3">
    <name type="scientific">Aminipila terrae</name>
    <dbReference type="NCBI Taxonomy" id="2697030"/>
    <lineage>
        <taxon>Bacteria</taxon>
        <taxon>Bacillati</taxon>
        <taxon>Bacillota</taxon>
        <taxon>Clostridia</taxon>
        <taxon>Peptostreptococcales</taxon>
        <taxon>Anaerovoracaceae</taxon>
        <taxon>Aminipila</taxon>
    </lineage>
</organism>
<dbReference type="CDD" id="cd02233">
    <property type="entry name" value="cupin_HNL-like"/>
    <property type="match status" value="1"/>
</dbReference>
<evidence type="ECO:0000259" key="1">
    <source>
        <dbReference type="Pfam" id="PF07883"/>
    </source>
</evidence>
<evidence type="ECO:0000313" key="2">
    <source>
        <dbReference type="EMBL" id="QHI73707.1"/>
    </source>
</evidence>
<gene>
    <name evidence="2" type="ORF">Ami3637_16170</name>
</gene>
<reference evidence="2 3" key="1">
    <citation type="submission" date="2020-01" db="EMBL/GenBank/DDBJ databases">
        <title>Genomic analysis of Aminipila sp. CBA3637.</title>
        <authorList>
            <person name="Kim Y.B."/>
            <person name="Roh S.W."/>
        </authorList>
    </citation>
    <scope>NUCLEOTIDE SEQUENCE [LARGE SCALE GENOMIC DNA]</scope>
    <source>
        <strain evidence="2 3">CBA3637</strain>
    </source>
</reference>
<dbReference type="InterPro" id="IPR013096">
    <property type="entry name" value="Cupin_2"/>
</dbReference>
<dbReference type="EMBL" id="CP047591">
    <property type="protein sequence ID" value="QHI73707.1"/>
    <property type="molecule type" value="Genomic_DNA"/>
</dbReference>
<evidence type="ECO:0000313" key="3">
    <source>
        <dbReference type="Proteomes" id="UP000463883"/>
    </source>
</evidence>
<feature type="domain" description="Cupin type-2" evidence="1">
    <location>
        <begin position="44"/>
        <end position="108"/>
    </location>
</feature>
<proteinExistence type="predicted"/>
<dbReference type="PANTHER" id="PTHR43698">
    <property type="entry name" value="RIBD C-TERMINAL DOMAIN CONTAINING PROTEIN"/>
    <property type="match status" value="1"/>
</dbReference>
<dbReference type="RefSeq" id="WP_162363472.1">
    <property type="nucleotide sequence ID" value="NZ_CP047591.1"/>
</dbReference>